<evidence type="ECO:0000256" key="1">
    <source>
        <dbReference type="PROSITE-ProRule" id="PRU00042"/>
    </source>
</evidence>
<feature type="compositionally biased region" description="Low complexity" evidence="2">
    <location>
        <begin position="760"/>
        <end position="783"/>
    </location>
</feature>
<feature type="compositionally biased region" description="Polar residues" evidence="2">
    <location>
        <begin position="235"/>
        <end position="262"/>
    </location>
</feature>
<dbReference type="PROSITE" id="PS50157">
    <property type="entry name" value="ZINC_FINGER_C2H2_2"/>
    <property type="match status" value="1"/>
</dbReference>
<keyword evidence="1" id="KW-0479">Metal-binding</keyword>
<feature type="compositionally biased region" description="Basic residues" evidence="2">
    <location>
        <begin position="557"/>
        <end position="574"/>
    </location>
</feature>
<evidence type="ECO:0000313" key="5">
    <source>
        <dbReference type="RefSeq" id="XP_029642395.1"/>
    </source>
</evidence>
<feature type="region of interest" description="Disordered" evidence="2">
    <location>
        <begin position="760"/>
        <end position="810"/>
    </location>
</feature>
<feature type="region of interest" description="Disordered" evidence="2">
    <location>
        <begin position="1020"/>
        <end position="1080"/>
    </location>
</feature>
<organism evidence="4 5">
    <name type="scientific">Octopus sinensis</name>
    <name type="common">East Asian common octopus</name>
    <dbReference type="NCBI Taxonomy" id="2607531"/>
    <lineage>
        <taxon>Eukaryota</taxon>
        <taxon>Metazoa</taxon>
        <taxon>Spiralia</taxon>
        <taxon>Lophotrochozoa</taxon>
        <taxon>Mollusca</taxon>
        <taxon>Cephalopoda</taxon>
        <taxon>Coleoidea</taxon>
        <taxon>Octopodiformes</taxon>
        <taxon>Octopoda</taxon>
        <taxon>Incirrata</taxon>
        <taxon>Octopodidae</taxon>
        <taxon>Octopus</taxon>
    </lineage>
</organism>
<keyword evidence="1" id="KW-0863">Zinc-finger</keyword>
<sequence length="1429" mass="153551">MADQRSATGIIEQHNVVVVAGGSSAELPAMVVPTGDSLIVSEELTEQSVNQEQQQSEGVQDILQQTMSETVPEESLTSVKYAQSTIDNNNTSTESVVSVVGPAGDIVNSVVENSTVLQSAVTTETITSPSVTGSVSTVDTVQHAVNVVSSLSIPQVVHIAQPQVQESTTGSSQQERATTVVVVSRQNDDKGHQVVDGVLVPEIHENVVVGANSGENQPDTNTDNSFVDGTGDFSIVTTANLSEQPSSLSETMSMSEVASSVTGVEDEGGSDSAATAVAANAAAAGVQETFHQDLVNTHTTTLPIHVITTNRVTTTNNNTVNNNNTNNDRNDLVHHQLQNLQQQQQTGDVLETEEEMMGSDIGTQNIVVEQQFVNNENGCLANDENADEANDNNSSRNGITPQNSISITLAPSNDESGAPLGSSQNPIRIIQQGNQYTPLQQLTTDQLQQIMQVVQQQQLARSTQAEGSSILYNPQTNTRIVYRVIYPSELHKSVTSGEVESSSSDGTTLQTRVETQSQGQQTVTFNQLQRRPYRRRNKEEEEKIDGPELSKEEKEERKKHRPRTRSGRVSKPPKHMVKDYKHIHVLDWDEDYDDSDGGYSDFKYSEDEEAERRAAAAAAARSGNLEVLDEPYIHPGLGSSKPKNFKCELCSKAYIGRAGLARHYRLNPSHGQLSAEDELELRNQVLQHSTVNGMGNSSGNLSEDSNTQDSLLGLSSGSGRTSSSTYTTSSSLKSLASATTTCIAGTTTTTPTVTITTATTTTTSLPSSETTTSNSNGVSGGTAPTVFTSSTPTSYVSSHVTRGPGRRLGHHLHETPAKRKARLKELIKQCEDEELMEIVLPRLATVITVWEFLLMKVEKGRPSKPQIPDIFKEFENLHKRVQKICQKYLVPVSERDGHLEGSTSSRLNVQNSAVAKSLGLSVGMYDVKEVPVQEEKTFQYKLLTTDPSSLNIIPGQTNKRTIELVTQEQLVSQTPNKKIRVINLNSADLSELSQFSHGTLPNPAERYPVQRVNNTNNLTQLSALPTPLPPPLPPPPPSSLPPVSSSLTDNTNNTQPLAVATNCDSMNSNDISNSSGEGSNSCKVAVSNCETVPVRTVVCVNTNSNNDSVGQLAQDGLNNELNVTTSLVNGINNANTTTVVLPVTVMTHPPTTEVIAVSSPLSVSSKSDTPGEGDSTSRKTITTPMDIGAVVGDIQTHSQQNNNLTSSNPAITSVTDSVDTSELVINKANPLTSKITTVVTQSTPLTEVVSSPASCPVTHLSQIPDTAAQQTLQNLTSTTTTMVAAPVPCVEEHVVEVPVAMEQNMPISAAVSTASVLGLEHLNSSEAHTLKARTFESIEQQPTELVNTGQIIFEDSVVTSEQLVSQPNIFQTEDGIIIIQKPDGTTMQIQGEQTISLETVQAVFAMDTEDQMERLASVQQPTTDLEGQQ</sequence>
<dbReference type="PANTHER" id="PTHR16116">
    <property type="entry name" value="ZINC FINGER PROTEIN 839"/>
    <property type="match status" value="1"/>
</dbReference>
<evidence type="ECO:0000313" key="4">
    <source>
        <dbReference type="Proteomes" id="UP000515154"/>
    </source>
</evidence>
<feature type="region of interest" description="Disordered" evidence="2">
    <location>
        <begin position="380"/>
        <end position="425"/>
    </location>
</feature>
<dbReference type="InterPro" id="IPR031885">
    <property type="entry name" value="DUF4764"/>
</dbReference>
<feature type="compositionally biased region" description="Low complexity" evidence="2">
    <location>
        <begin position="710"/>
        <end position="730"/>
    </location>
</feature>
<keyword evidence="4" id="KW-1185">Reference proteome</keyword>
<feature type="compositionally biased region" description="Basic and acidic residues" evidence="2">
    <location>
        <begin position="537"/>
        <end position="556"/>
    </location>
</feature>
<feature type="domain" description="C2H2-type" evidence="3">
    <location>
        <begin position="645"/>
        <end position="670"/>
    </location>
</feature>
<feature type="compositionally biased region" description="Polar residues" evidence="2">
    <location>
        <begin position="394"/>
        <end position="425"/>
    </location>
</feature>
<proteinExistence type="predicted"/>
<feature type="compositionally biased region" description="Polar residues" evidence="2">
    <location>
        <begin position="213"/>
        <end position="227"/>
    </location>
</feature>
<dbReference type="InterPro" id="IPR013087">
    <property type="entry name" value="Znf_C2H2_type"/>
</dbReference>
<feature type="compositionally biased region" description="Low complexity" evidence="2">
    <location>
        <begin position="494"/>
        <end position="507"/>
    </location>
</feature>
<dbReference type="RefSeq" id="XP_029642395.1">
    <property type="nucleotide sequence ID" value="XM_029786535.2"/>
</dbReference>
<dbReference type="Pfam" id="PF15961">
    <property type="entry name" value="DUF4764"/>
    <property type="match status" value="1"/>
</dbReference>
<evidence type="ECO:0000259" key="3">
    <source>
        <dbReference type="PROSITE" id="PS50157"/>
    </source>
</evidence>
<dbReference type="GO" id="GO:0008270">
    <property type="term" value="F:zinc ion binding"/>
    <property type="evidence" value="ECO:0007669"/>
    <property type="project" value="UniProtKB-KW"/>
</dbReference>
<reference evidence="5" key="1">
    <citation type="submission" date="2025-08" db="UniProtKB">
        <authorList>
            <consortium name="RefSeq"/>
        </authorList>
    </citation>
    <scope>IDENTIFICATION</scope>
</reference>
<protein>
    <submittedName>
        <fullName evidence="5">Uncharacterized protein LOC115217010</fullName>
    </submittedName>
</protein>
<feature type="compositionally biased region" description="Polar residues" evidence="2">
    <location>
        <begin position="785"/>
        <end position="800"/>
    </location>
</feature>
<dbReference type="KEGG" id="osn:115217010"/>
<gene>
    <name evidence="5" type="primary">LOC115217010</name>
</gene>
<feature type="compositionally biased region" description="Low complexity" evidence="2">
    <location>
        <begin position="1062"/>
        <end position="1075"/>
    </location>
</feature>
<evidence type="ECO:0000256" key="2">
    <source>
        <dbReference type="SAM" id="MobiDB-lite"/>
    </source>
</evidence>
<feature type="compositionally biased region" description="Polar residues" evidence="2">
    <location>
        <begin position="690"/>
        <end position="709"/>
    </location>
</feature>
<dbReference type="PANTHER" id="PTHR16116:SF5">
    <property type="entry name" value="ZINC FINGER PROTEIN 839"/>
    <property type="match status" value="1"/>
</dbReference>
<dbReference type="InterPro" id="IPR039946">
    <property type="entry name" value="ZN839"/>
</dbReference>
<feature type="region of interest" description="Disordered" evidence="2">
    <location>
        <begin position="1160"/>
        <end position="1180"/>
    </location>
</feature>
<dbReference type="Proteomes" id="UP000515154">
    <property type="component" value="Linkage group LG11"/>
</dbReference>
<keyword evidence="1" id="KW-0862">Zinc</keyword>
<feature type="region of interest" description="Disordered" evidence="2">
    <location>
        <begin position="211"/>
        <end position="272"/>
    </location>
</feature>
<feature type="compositionally biased region" description="Pro residues" evidence="2">
    <location>
        <begin position="1026"/>
        <end position="1040"/>
    </location>
</feature>
<accession>A0A6P7SVU8</accession>
<feature type="compositionally biased region" description="Polar residues" evidence="2">
    <location>
        <begin position="508"/>
        <end position="529"/>
    </location>
</feature>
<feature type="region of interest" description="Disordered" evidence="2">
    <location>
        <begin position="690"/>
        <end position="730"/>
    </location>
</feature>
<feature type="region of interest" description="Disordered" evidence="2">
    <location>
        <begin position="494"/>
        <end position="574"/>
    </location>
</feature>
<name>A0A6P7SVU8_9MOLL</name>